<dbReference type="SUPFAM" id="SSF51556">
    <property type="entry name" value="Metallo-dependent hydrolases"/>
    <property type="match status" value="1"/>
</dbReference>
<dbReference type="InterPro" id="IPR013108">
    <property type="entry name" value="Amidohydro_3"/>
</dbReference>
<dbReference type="PANTHER" id="PTHR22642">
    <property type="entry name" value="IMIDAZOLONEPROPIONASE"/>
    <property type="match status" value="1"/>
</dbReference>
<dbReference type="EMBL" id="JABAHY010000004">
    <property type="protein sequence ID" value="NLS09589.1"/>
    <property type="molecule type" value="Genomic_DNA"/>
</dbReference>
<organism evidence="2 3">
    <name type="scientific">Nesterenkonia sedimenti</name>
    <dbReference type="NCBI Taxonomy" id="1463632"/>
    <lineage>
        <taxon>Bacteria</taxon>
        <taxon>Bacillati</taxon>
        <taxon>Actinomycetota</taxon>
        <taxon>Actinomycetes</taxon>
        <taxon>Micrococcales</taxon>
        <taxon>Micrococcaceae</taxon>
        <taxon>Nesterenkonia</taxon>
    </lineage>
</organism>
<evidence type="ECO:0000259" key="1">
    <source>
        <dbReference type="Pfam" id="PF07969"/>
    </source>
</evidence>
<dbReference type="PANTHER" id="PTHR22642:SF2">
    <property type="entry name" value="PROTEIN LONG AFTER FAR-RED 3"/>
    <property type="match status" value="1"/>
</dbReference>
<reference evidence="2 3" key="1">
    <citation type="submission" date="2020-04" db="EMBL/GenBank/DDBJ databases">
        <title>Nesterenkonia sp. nov., isolated from marine sediment.</title>
        <authorList>
            <person name="Zhang G."/>
        </authorList>
    </citation>
    <scope>NUCLEOTIDE SEQUENCE [LARGE SCALE GENOMIC DNA]</scope>
    <source>
        <strain evidence="2 3">MY13</strain>
    </source>
</reference>
<dbReference type="AlphaFoldDB" id="A0A7X8TJ89"/>
<keyword evidence="2" id="KW-0378">Hydrolase</keyword>
<feature type="domain" description="Amidohydrolase 3" evidence="1">
    <location>
        <begin position="48"/>
        <end position="540"/>
    </location>
</feature>
<dbReference type="SUPFAM" id="SSF51338">
    <property type="entry name" value="Composite domain of metallo-dependent hydrolases"/>
    <property type="match status" value="1"/>
</dbReference>
<sequence>MLTIDAVVENARIRTLDPERPTAQRMGIWQGRIIGFDEELDGIAARQCFDLQGAPVLPGFHDAHNHLSKTGERLAAVNLRPTAVKTLDELYQAIAEHAATLAPDAWIRAAGYDQNALGDHPSAEELDKVCGGRPAILEHVSGHMIVANTAAFERAGWADRLNVPDVDGGRVVRDDQQRAHGLLEEKAMGLIMSLVRPSPEEEVIHWLDLGSRQALSYGLTTITEPGAGDPHAIGNSPLDFHYYQRALEQGLLGTRMVLMPYCGTLHELPEIKDSFGLDLGIRTGLGDDRLRVGPVKIWSDGSYIGRSAAMHRCYVGEPENTGYLQYAESDLRRMIIQGHLTGWTVATHAIGDAAIDHVLDAFAEAQRLLPRPEVRHRIEHFALTSPEQVERAAQLGVVPVPQGVFISDFGDGMAASTDEELHGGIYRLKSLLKAGHVLPGSTDSPVSDANPLRCIHDMVNRRTASGALLGPEERLTVQEAVQAYTYGSAYAAGAEKDMGSLSTGKLADFIVLSDDLFSVAEEKISQVDVGATFVGGELVYNEAGINA</sequence>
<gene>
    <name evidence="2" type="ORF">HGQ17_06130</name>
</gene>
<proteinExistence type="predicted"/>
<dbReference type="RefSeq" id="WP_168887084.1">
    <property type="nucleotide sequence ID" value="NZ_JABAHY010000004.1"/>
</dbReference>
<dbReference type="GO" id="GO:0016810">
    <property type="term" value="F:hydrolase activity, acting on carbon-nitrogen (but not peptide) bonds"/>
    <property type="evidence" value="ECO:0007669"/>
    <property type="project" value="InterPro"/>
</dbReference>
<dbReference type="InterPro" id="IPR032466">
    <property type="entry name" value="Metal_Hydrolase"/>
</dbReference>
<accession>A0A7X8TJ89</accession>
<evidence type="ECO:0000313" key="2">
    <source>
        <dbReference type="EMBL" id="NLS09589.1"/>
    </source>
</evidence>
<dbReference type="Pfam" id="PF07969">
    <property type="entry name" value="Amidohydro_3"/>
    <property type="match status" value="1"/>
</dbReference>
<dbReference type="InterPro" id="IPR033932">
    <property type="entry name" value="YtcJ-like"/>
</dbReference>
<dbReference type="InterPro" id="IPR011059">
    <property type="entry name" value="Metal-dep_hydrolase_composite"/>
</dbReference>
<dbReference type="Gene3D" id="3.10.310.70">
    <property type="match status" value="1"/>
</dbReference>
<dbReference type="Gene3D" id="2.30.40.10">
    <property type="entry name" value="Urease, subunit C, domain 1"/>
    <property type="match status" value="1"/>
</dbReference>
<keyword evidence="3" id="KW-1185">Reference proteome</keyword>
<dbReference type="CDD" id="cd01300">
    <property type="entry name" value="YtcJ_like"/>
    <property type="match status" value="1"/>
</dbReference>
<dbReference type="Gene3D" id="3.20.20.140">
    <property type="entry name" value="Metal-dependent hydrolases"/>
    <property type="match status" value="1"/>
</dbReference>
<comment type="caution">
    <text evidence="2">The sequence shown here is derived from an EMBL/GenBank/DDBJ whole genome shotgun (WGS) entry which is preliminary data.</text>
</comment>
<dbReference type="Proteomes" id="UP000523139">
    <property type="component" value="Unassembled WGS sequence"/>
</dbReference>
<evidence type="ECO:0000313" key="3">
    <source>
        <dbReference type="Proteomes" id="UP000523139"/>
    </source>
</evidence>
<name>A0A7X8TJ89_9MICC</name>
<protein>
    <submittedName>
        <fullName evidence="2">Amidohydrolase</fullName>
    </submittedName>
</protein>